<gene>
    <name evidence="2" type="ORF">NMN56_030670</name>
</gene>
<dbReference type="EMBL" id="JANCPR020000037">
    <property type="protein sequence ID" value="MDJ1136233.1"/>
    <property type="molecule type" value="Genomic_DNA"/>
</dbReference>
<proteinExistence type="predicted"/>
<evidence type="ECO:0000313" key="2">
    <source>
        <dbReference type="EMBL" id="MDJ1136233.1"/>
    </source>
</evidence>
<dbReference type="Proteomes" id="UP001214441">
    <property type="component" value="Unassembled WGS sequence"/>
</dbReference>
<comment type="caution">
    <text evidence="2">The sequence shown here is derived from an EMBL/GenBank/DDBJ whole genome shotgun (WGS) entry which is preliminary data.</text>
</comment>
<dbReference type="RefSeq" id="WP_274043086.1">
    <property type="nucleotide sequence ID" value="NZ_JANCPR020000037.1"/>
</dbReference>
<keyword evidence="1" id="KW-1133">Transmembrane helix</keyword>
<keyword evidence="1" id="KW-0812">Transmembrane</keyword>
<feature type="transmembrane region" description="Helical" evidence="1">
    <location>
        <begin position="6"/>
        <end position="32"/>
    </location>
</feature>
<protein>
    <submittedName>
        <fullName evidence="2">Uncharacterized protein</fullName>
    </submittedName>
</protein>
<keyword evidence="3" id="KW-1185">Reference proteome</keyword>
<organism evidence="2 3">
    <name type="scientific">Streptomyces iconiensis</name>
    <dbReference type="NCBI Taxonomy" id="1384038"/>
    <lineage>
        <taxon>Bacteria</taxon>
        <taxon>Bacillati</taxon>
        <taxon>Actinomycetota</taxon>
        <taxon>Actinomycetes</taxon>
        <taxon>Kitasatosporales</taxon>
        <taxon>Streptomycetaceae</taxon>
        <taxon>Streptomyces</taxon>
    </lineage>
</organism>
<evidence type="ECO:0000313" key="3">
    <source>
        <dbReference type="Proteomes" id="UP001214441"/>
    </source>
</evidence>
<keyword evidence="1" id="KW-0472">Membrane</keyword>
<name>A0ABT7A4G0_9ACTN</name>
<accession>A0ABT7A4G0</accession>
<evidence type="ECO:0000256" key="1">
    <source>
        <dbReference type="SAM" id="Phobius"/>
    </source>
</evidence>
<reference evidence="2 3" key="1">
    <citation type="submission" date="2023-05" db="EMBL/GenBank/DDBJ databases">
        <title>Streptantibioticus silvisoli sp. nov., acidotolerant actinomycetes 1 from pine litter.</title>
        <authorList>
            <person name="Swiecimska M."/>
            <person name="Golinska P."/>
            <person name="Sangal V."/>
            <person name="Wachnowicz B."/>
            <person name="Goodfellow M."/>
        </authorList>
    </citation>
    <scope>NUCLEOTIDE SEQUENCE [LARGE SCALE GENOMIC DNA]</scope>
    <source>
        <strain evidence="2 3">DSM 42109</strain>
    </source>
</reference>
<sequence length="44" mass="4885">MNREDVNLIIMAVSALSSATIAIGTIASVWYAREAAKRRGKHRR</sequence>